<reference evidence="1 2" key="1">
    <citation type="submission" date="2017-03" db="EMBL/GenBank/DDBJ databases">
        <authorList>
            <person name="Afonso C.L."/>
            <person name="Miller P.J."/>
            <person name="Scott M.A."/>
            <person name="Spackman E."/>
            <person name="Goraichik I."/>
            <person name="Dimitrov K.M."/>
            <person name="Suarez D.L."/>
            <person name="Swayne D.E."/>
        </authorList>
    </citation>
    <scope>NUCLEOTIDE SEQUENCE [LARGE SCALE GENOMIC DNA]</scope>
    <source>
        <strain evidence="1 2">CECT 8397</strain>
    </source>
</reference>
<evidence type="ECO:0000313" key="1">
    <source>
        <dbReference type="EMBL" id="SLN30046.1"/>
    </source>
</evidence>
<proteinExistence type="predicted"/>
<organism evidence="1 2">
    <name type="scientific">Pseudooctadecabacter jejudonensis</name>
    <dbReference type="NCBI Taxonomy" id="1391910"/>
    <lineage>
        <taxon>Bacteria</taxon>
        <taxon>Pseudomonadati</taxon>
        <taxon>Pseudomonadota</taxon>
        <taxon>Alphaproteobacteria</taxon>
        <taxon>Rhodobacterales</taxon>
        <taxon>Paracoccaceae</taxon>
        <taxon>Pseudooctadecabacter</taxon>
    </lineage>
</organism>
<name>A0A1Y5S1M6_9RHOB</name>
<protein>
    <submittedName>
        <fullName evidence="1">Uncharacterized protein</fullName>
    </submittedName>
</protein>
<accession>A0A1Y5S1M6</accession>
<dbReference type="OrthoDB" id="7877343at2"/>
<dbReference type="AlphaFoldDB" id="A0A1Y5S1M6"/>
<gene>
    <name evidence="1" type="ORF">PSJ8397_01357</name>
</gene>
<dbReference type="Proteomes" id="UP000193623">
    <property type="component" value="Unassembled WGS sequence"/>
</dbReference>
<dbReference type="RefSeq" id="WP_085863809.1">
    <property type="nucleotide sequence ID" value="NZ_FWFT01000002.1"/>
</dbReference>
<keyword evidence="2" id="KW-1185">Reference proteome</keyword>
<dbReference type="PROSITE" id="PS51257">
    <property type="entry name" value="PROKAR_LIPOPROTEIN"/>
    <property type="match status" value="1"/>
</dbReference>
<evidence type="ECO:0000313" key="2">
    <source>
        <dbReference type="Proteomes" id="UP000193623"/>
    </source>
</evidence>
<dbReference type="EMBL" id="FWFT01000002">
    <property type="protein sequence ID" value="SLN30046.1"/>
    <property type="molecule type" value="Genomic_DNA"/>
</dbReference>
<sequence>MIVRGGWCLAAALVLSGCADMSNGLADRLATLGSSPDATNEGIRTLAVLDGAVRVRGPDGYCIDQGASDASRGFAIMAGCALVSDEAVVIPNPDGLIMVQFGAEGTASVTGNEDAFAAFLRSESGRGVLSSAGDLAQVPQVATVTDRAGVLARFEDTAGPAFEGTSGPQWRGFLDVGSRLTTVSVLSFDRNPLSASAGERLLVVAMAQLAEVNAQPQPDL</sequence>